<dbReference type="EMBL" id="QUNO01000020">
    <property type="protein sequence ID" value="REH32935.1"/>
    <property type="molecule type" value="Genomic_DNA"/>
</dbReference>
<accession>A0A3E0GZF0</accession>
<dbReference type="AlphaFoldDB" id="A0A3E0GZF0"/>
<dbReference type="OrthoDB" id="3187421at2"/>
<evidence type="ECO:0000256" key="1">
    <source>
        <dbReference type="ARBA" id="ARBA00005336"/>
    </source>
</evidence>
<evidence type="ECO:0000259" key="3">
    <source>
        <dbReference type="Pfam" id="PF01915"/>
    </source>
</evidence>
<comment type="similarity">
    <text evidence="1">Belongs to the glycosyl hydrolase 3 family.</text>
</comment>
<protein>
    <submittedName>
        <fullName evidence="4">Beta-glucosidase</fullName>
    </submittedName>
</protein>
<comment type="caution">
    <text evidence="4">The sequence shown here is derived from an EMBL/GenBank/DDBJ whole genome shotgun (WGS) entry which is preliminary data.</text>
</comment>
<dbReference type="Pfam" id="PF01915">
    <property type="entry name" value="Glyco_hydro_3_C"/>
    <property type="match status" value="1"/>
</dbReference>
<keyword evidence="2" id="KW-0378">Hydrolase</keyword>
<proteinExistence type="inferred from homology"/>
<organism evidence="4 5">
    <name type="scientific">Kutzneria buriramensis</name>
    <dbReference type="NCBI Taxonomy" id="1045776"/>
    <lineage>
        <taxon>Bacteria</taxon>
        <taxon>Bacillati</taxon>
        <taxon>Actinomycetota</taxon>
        <taxon>Actinomycetes</taxon>
        <taxon>Pseudonocardiales</taxon>
        <taxon>Pseudonocardiaceae</taxon>
        <taxon>Kutzneria</taxon>
    </lineage>
</organism>
<feature type="domain" description="Glycoside hydrolase family 3 C-terminal" evidence="3">
    <location>
        <begin position="8"/>
        <end position="123"/>
    </location>
</feature>
<reference evidence="4 5" key="1">
    <citation type="submission" date="2018-08" db="EMBL/GenBank/DDBJ databases">
        <title>Genomic Encyclopedia of Archaeal and Bacterial Type Strains, Phase II (KMG-II): from individual species to whole genera.</title>
        <authorList>
            <person name="Goeker M."/>
        </authorList>
    </citation>
    <scope>NUCLEOTIDE SEQUENCE [LARGE SCALE GENOMIC DNA]</scope>
    <source>
        <strain evidence="4 5">DSM 45791</strain>
    </source>
</reference>
<evidence type="ECO:0000313" key="4">
    <source>
        <dbReference type="EMBL" id="REH32935.1"/>
    </source>
</evidence>
<dbReference type="PANTHER" id="PTHR42715:SF10">
    <property type="entry name" value="BETA-GLUCOSIDASE"/>
    <property type="match status" value="1"/>
</dbReference>
<dbReference type="SUPFAM" id="SSF52279">
    <property type="entry name" value="Beta-D-glucan exohydrolase, C-terminal domain"/>
    <property type="match status" value="1"/>
</dbReference>
<sequence length="132" mass="13831">MSYNDGTDQNAAANLARSSSVAVVFASDNYRHEEADSASLNLPDNQDALISAVAAANPRTIVVLNDNSAILMPWLNQVAGVFEGFHDGQVWGKAVAALLFGDANPSGHLPVTFPTSLSAVPANTQAQWPAQP</sequence>
<dbReference type="Gene3D" id="3.40.50.1700">
    <property type="entry name" value="Glycoside hydrolase family 3 C-terminal domain"/>
    <property type="match status" value="1"/>
</dbReference>
<gene>
    <name evidence="4" type="ORF">BCF44_1206</name>
</gene>
<dbReference type="PANTHER" id="PTHR42715">
    <property type="entry name" value="BETA-GLUCOSIDASE"/>
    <property type="match status" value="1"/>
</dbReference>
<evidence type="ECO:0000313" key="5">
    <source>
        <dbReference type="Proteomes" id="UP000256269"/>
    </source>
</evidence>
<dbReference type="Gene3D" id="3.20.20.300">
    <property type="entry name" value="Glycoside hydrolase, family 3, N-terminal domain"/>
    <property type="match status" value="1"/>
</dbReference>
<dbReference type="InterPro" id="IPR002772">
    <property type="entry name" value="Glyco_hydro_3_C"/>
</dbReference>
<name>A0A3E0GZF0_9PSEU</name>
<dbReference type="InterPro" id="IPR036962">
    <property type="entry name" value="Glyco_hydro_3_N_sf"/>
</dbReference>
<evidence type="ECO:0000256" key="2">
    <source>
        <dbReference type="ARBA" id="ARBA00022801"/>
    </source>
</evidence>
<dbReference type="GO" id="GO:0005975">
    <property type="term" value="P:carbohydrate metabolic process"/>
    <property type="evidence" value="ECO:0007669"/>
    <property type="project" value="InterPro"/>
</dbReference>
<dbReference type="GO" id="GO:0004553">
    <property type="term" value="F:hydrolase activity, hydrolyzing O-glycosyl compounds"/>
    <property type="evidence" value="ECO:0007669"/>
    <property type="project" value="InterPro"/>
</dbReference>
<dbReference type="RefSeq" id="WP_116180370.1">
    <property type="nucleotide sequence ID" value="NZ_CP144375.1"/>
</dbReference>
<keyword evidence="5" id="KW-1185">Reference proteome</keyword>
<dbReference type="Proteomes" id="UP000256269">
    <property type="component" value="Unassembled WGS sequence"/>
</dbReference>
<dbReference type="InterPro" id="IPR036881">
    <property type="entry name" value="Glyco_hydro_3_C_sf"/>
</dbReference>
<dbReference type="InterPro" id="IPR050288">
    <property type="entry name" value="Cellulose_deg_GH3"/>
</dbReference>